<keyword evidence="4" id="KW-1185">Reference proteome</keyword>
<dbReference type="Pfam" id="PF13563">
    <property type="entry name" value="2_5_RNA_ligase2"/>
    <property type="match status" value="1"/>
</dbReference>
<name>A0ABU2ZGD5_9SPHN</name>
<dbReference type="SUPFAM" id="SSF55144">
    <property type="entry name" value="LigT-like"/>
    <property type="match status" value="1"/>
</dbReference>
<dbReference type="PANTHER" id="PTHR35561:SF1">
    <property type="entry name" value="RNA 2',3'-CYCLIC PHOSPHODIESTERASE"/>
    <property type="match status" value="1"/>
</dbReference>
<feature type="active site" description="Proton donor" evidence="2">
    <location>
        <position position="37"/>
    </location>
</feature>
<dbReference type="EMBL" id="JAVRHS010000002">
    <property type="protein sequence ID" value="MDT0575148.1"/>
    <property type="molecule type" value="Genomic_DNA"/>
</dbReference>
<feature type="active site" description="Proton acceptor" evidence="2">
    <location>
        <position position="121"/>
    </location>
</feature>
<dbReference type="InterPro" id="IPR004175">
    <property type="entry name" value="RNA_CPDase"/>
</dbReference>
<dbReference type="EC" id="3.1.4.58" evidence="2"/>
<dbReference type="NCBIfam" id="TIGR02258">
    <property type="entry name" value="2_5_ligase"/>
    <property type="match status" value="1"/>
</dbReference>
<comment type="function">
    <text evidence="2">Hydrolyzes RNA 2',3'-cyclic phosphodiester to an RNA 2'-phosphomonoester.</text>
</comment>
<comment type="similarity">
    <text evidence="2">Belongs to the 2H phosphoesterase superfamily. ThpR family.</text>
</comment>
<reference evidence="3 4" key="1">
    <citation type="submission" date="2023-09" db="EMBL/GenBank/DDBJ databases">
        <authorList>
            <person name="Rey-Velasco X."/>
        </authorList>
    </citation>
    <scope>NUCLEOTIDE SEQUENCE [LARGE SCALE GENOMIC DNA]</scope>
    <source>
        <strain evidence="3 4">F390</strain>
    </source>
</reference>
<gene>
    <name evidence="3" type="primary">thpR</name>
    <name evidence="3" type="ORF">RM533_02990</name>
</gene>
<protein>
    <recommendedName>
        <fullName evidence="2">RNA 2',3'-cyclic phosphodiesterase</fullName>
        <shortName evidence="2">RNA 2',3'-CPDase</shortName>
        <ecNumber evidence="2">3.1.4.58</ecNumber>
    </recommendedName>
</protein>
<dbReference type="RefSeq" id="WP_311339731.1">
    <property type="nucleotide sequence ID" value="NZ_JAVRHS010000002.1"/>
</dbReference>
<accession>A0ABU2ZGD5</accession>
<evidence type="ECO:0000313" key="3">
    <source>
        <dbReference type="EMBL" id="MDT0575148.1"/>
    </source>
</evidence>
<sequence length="177" mass="19269">MHRIFIGIAPPPQVCGMLVDAMHGIEHARWQTSEQLHCTLCYVGEIVAPLANDLADALGTIRQPPFKLLIDGVGHFTRKDHPSAVYAAISGDAGLEALRRKVNAACRSCGIVPDARRFIPHVTLARLNRSSGPIGPFLSVQARLASEPFAVNAFTLYESHLGNAGSFYEPVLRYALR</sequence>
<comment type="catalytic activity">
    <reaction evidence="2">
        <text>a 3'-end 2',3'-cyclophospho-ribonucleotide-RNA + H2O = a 3'-end 2'-phospho-ribonucleotide-RNA + H(+)</text>
        <dbReference type="Rhea" id="RHEA:11828"/>
        <dbReference type="Rhea" id="RHEA-COMP:10464"/>
        <dbReference type="Rhea" id="RHEA-COMP:17353"/>
        <dbReference type="ChEBI" id="CHEBI:15377"/>
        <dbReference type="ChEBI" id="CHEBI:15378"/>
        <dbReference type="ChEBI" id="CHEBI:83064"/>
        <dbReference type="ChEBI" id="CHEBI:173113"/>
        <dbReference type="EC" id="3.1.4.58"/>
    </reaction>
</comment>
<evidence type="ECO:0000256" key="1">
    <source>
        <dbReference type="ARBA" id="ARBA00022801"/>
    </source>
</evidence>
<organism evidence="3 4">
    <name type="scientific">Croceicoccus esteveae</name>
    <dbReference type="NCBI Taxonomy" id="3075597"/>
    <lineage>
        <taxon>Bacteria</taxon>
        <taxon>Pseudomonadati</taxon>
        <taxon>Pseudomonadota</taxon>
        <taxon>Alphaproteobacteria</taxon>
        <taxon>Sphingomonadales</taxon>
        <taxon>Erythrobacteraceae</taxon>
        <taxon>Croceicoccus</taxon>
    </lineage>
</organism>
<dbReference type="PANTHER" id="PTHR35561">
    <property type="entry name" value="RNA 2',3'-CYCLIC PHOSPHODIESTERASE"/>
    <property type="match status" value="1"/>
</dbReference>
<evidence type="ECO:0000256" key="2">
    <source>
        <dbReference type="HAMAP-Rule" id="MF_01940"/>
    </source>
</evidence>
<feature type="short sequence motif" description="HXTX 1" evidence="2">
    <location>
        <begin position="37"/>
        <end position="40"/>
    </location>
</feature>
<dbReference type="Proteomes" id="UP001259803">
    <property type="component" value="Unassembled WGS sequence"/>
</dbReference>
<feature type="short sequence motif" description="HXTX 2" evidence="2">
    <location>
        <begin position="121"/>
        <end position="124"/>
    </location>
</feature>
<dbReference type="HAMAP" id="MF_01940">
    <property type="entry name" value="RNA_CPDase"/>
    <property type="match status" value="1"/>
</dbReference>
<proteinExistence type="inferred from homology"/>
<evidence type="ECO:0000313" key="4">
    <source>
        <dbReference type="Proteomes" id="UP001259803"/>
    </source>
</evidence>
<comment type="caution">
    <text evidence="3">The sequence shown here is derived from an EMBL/GenBank/DDBJ whole genome shotgun (WGS) entry which is preliminary data.</text>
</comment>
<dbReference type="InterPro" id="IPR009097">
    <property type="entry name" value="Cyclic_Pdiesterase"/>
</dbReference>
<dbReference type="Gene3D" id="3.90.1140.10">
    <property type="entry name" value="Cyclic phosphodiesterase"/>
    <property type="match status" value="1"/>
</dbReference>
<keyword evidence="1 2" id="KW-0378">Hydrolase</keyword>